<gene>
    <name evidence="2" type="ordered locus">Acid_2006</name>
</gene>
<reference evidence="2" key="1">
    <citation type="submission" date="2006-10" db="EMBL/GenBank/DDBJ databases">
        <title>Complete sequence of Solibacter usitatus Ellin6076.</title>
        <authorList>
            <consortium name="US DOE Joint Genome Institute"/>
            <person name="Copeland A."/>
            <person name="Lucas S."/>
            <person name="Lapidus A."/>
            <person name="Barry K."/>
            <person name="Detter J.C."/>
            <person name="Glavina del Rio T."/>
            <person name="Hammon N."/>
            <person name="Israni S."/>
            <person name="Dalin E."/>
            <person name="Tice H."/>
            <person name="Pitluck S."/>
            <person name="Thompson L.S."/>
            <person name="Brettin T."/>
            <person name="Bruce D."/>
            <person name="Han C."/>
            <person name="Tapia R."/>
            <person name="Gilna P."/>
            <person name="Schmutz J."/>
            <person name="Larimer F."/>
            <person name="Land M."/>
            <person name="Hauser L."/>
            <person name="Kyrpides N."/>
            <person name="Mikhailova N."/>
            <person name="Janssen P.H."/>
            <person name="Kuske C.R."/>
            <person name="Richardson P."/>
        </authorList>
    </citation>
    <scope>NUCLEOTIDE SEQUENCE</scope>
    <source>
        <strain evidence="2">Ellin6076</strain>
    </source>
</reference>
<protein>
    <submittedName>
        <fullName evidence="2">Uncharacterized protein</fullName>
    </submittedName>
</protein>
<proteinExistence type="predicted"/>
<dbReference type="AlphaFoldDB" id="Q026S3"/>
<dbReference type="eggNOG" id="ENOG503424P">
    <property type="taxonomic scope" value="Bacteria"/>
</dbReference>
<keyword evidence="1" id="KW-0812">Transmembrane</keyword>
<name>Q026S3_SOLUE</name>
<organism evidence="2">
    <name type="scientific">Solibacter usitatus (strain Ellin6076)</name>
    <dbReference type="NCBI Taxonomy" id="234267"/>
    <lineage>
        <taxon>Bacteria</taxon>
        <taxon>Pseudomonadati</taxon>
        <taxon>Acidobacteriota</taxon>
        <taxon>Terriglobia</taxon>
        <taxon>Bryobacterales</taxon>
        <taxon>Solibacteraceae</taxon>
        <taxon>Candidatus Solibacter</taxon>
    </lineage>
</organism>
<evidence type="ECO:0000313" key="2">
    <source>
        <dbReference type="EMBL" id="ABJ82996.1"/>
    </source>
</evidence>
<sequence precursor="true">MRYWAYFAAKLVVAAAVVRGLLALVSKTFPPSKDPYAPLGQGVNYLLCDLALMVCFLIAAGALYAIIHDQRYRCRVCLRRLRMPIETGSWSRILQFGRPRIEYICPYGHGTLREDEVQLSGGPNAEWTPHSDDIWAELCAAGKDDGERP</sequence>
<dbReference type="STRING" id="234267.Acid_2006"/>
<feature type="transmembrane region" description="Helical" evidence="1">
    <location>
        <begin position="43"/>
        <end position="66"/>
    </location>
</feature>
<keyword evidence="1" id="KW-0472">Membrane</keyword>
<accession>Q026S3</accession>
<evidence type="ECO:0000256" key="1">
    <source>
        <dbReference type="SAM" id="Phobius"/>
    </source>
</evidence>
<dbReference type="InParanoid" id="Q026S3"/>
<dbReference type="KEGG" id="sus:Acid_2006"/>
<dbReference type="OrthoDB" id="9851631at2"/>
<dbReference type="HOGENOM" id="CLU_1748427_0_0_0"/>
<dbReference type="EMBL" id="CP000473">
    <property type="protein sequence ID" value="ABJ82996.1"/>
    <property type="molecule type" value="Genomic_DNA"/>
</dbReference>
<keyword evidence="1" id="KW-1133">Transmembrane helix</keyword>